<reference evidence="3" key="1">
    <citation type="journal article" date="2019" name="Int. J. Syst. Evol. Microbiol.">
        <title>The Global Catalogue of Microorganisms (GCM) 10K type strain sequencing project: providing services to taxonomists for standard genome sequencing and annotation.</title>
        <authorList>
            <consortium name="The Broad Institute Genomics Platform"/>
            <consortium name="The Broad Institute Genome Sequencing Center for Infectious Disease"/>
            <person name="Wu L."/>
            <person name="Ma J."/>
        </authorList>
    </citation>
    <scope>NUCLEOTIDE SEQUENCE [LARGE SCALE GENOMIC DNA]</scope>
    <source>
        <strain evidence="3">KCTC 22814</strain>
    </source>
</reference>
<feature type="domain" description="Glycosyltransferase 2-like" evidence="1">
    <location>
        <begin position="9"/>
        <end position="170"/>
    </location>
</feature>
<evidence type="ECO:0000259" key="1">
    <source>
        <dbReference type="Pfam" id="PF00535"/>
    </source>
</evidence>
<keyword evidence="2" id="KW-0808">Transferase</keyword>
<dbReference type="InterPro" id="IPR029044">
    <property type="entry name" value="Nucleotide-diphossugar_trans"/>
</dbReference>
<evidence type="ECO:0000313" key="3">
    <source>
        <dbReference type="Proteomes" id="UP001597525"/>
    </source>
</evidence>
<dbReference type="InterPro" id="IPR050834">
    <property type="entry name" value="Glycosyltransf_2"/>
</dbReference>
<dbReference type="InterPro" id="IPR001173">
    <property type="entry name" value="Glyco_trans_2-like"/>
</dbReference>
<dbReference type="CDD" id="cd00761">
    <property type="entry name" value="Glyco_tranf_GTA_type"/>
    <property type="match status" value="1"/>
</dbReference>
<protein>
    <submittedName>
        <fullName evidence="2">Glycosyltransferase family 2 protein</fullName>
        <ecNumber evidence="2">2.4.-.-</ecNumber>
    </submittedName>
</protein>
<keyword evidence="2" id="KW-0328">Glycosyltransferase</keyword>
<accession>A0ABW6BEC6</accession>
<dbReference type="EMBL" id="JBHUPB010000007">
    <property type="protein sequence ID" value="MFD2967647.1"/>
    <property type="molecule type" value="Genomic_DNA"/>
</dbReference>
<dbReference type="RefSeq" id="WP_320182927.1">
    <property type="nucleotide sequence ID" value="NZ_CP138332.1"/>
</dbReference>
<organism evidence="2 3">
    <name type="scientific">Sphingobacterium bambusae</name>
    <dbReference type="NCBI Taxonomy" id="662858"/>
    <lineage>
        <taxon>Bacteria</taxon>
        <taxon>Pseudomonadati</taxon>
        <taxon>Bacteroidota</taxon>
        <taxon>Sphingobacteriia</taxon>
        <taxon>Sphingobacteriales</taxon>
        <taxon>Sphingobacteriaceae</taxon>
        <taxon>Sphingobacterium</taxon>
    </lineage>
</organism>
<keyword evidence="3" id="KW-1185">Reference proteome</keyword>
<evidence type="ECO:0000313" key="2">
    <source>
        <dbReference type="EMBL" id="MFD2967647.1"/>
    </source>
</evidence>
<dbReference type="GO" id="GO:0016757">
    <property type="term" value="F:glycosyltransferase activity"/>
    <property type="evidence" value="ECO:0007669"/>
    <property type="project" value="UniProtKB-KW"/>
</dbReference>
<dbReference type="SUPFAM" id="SSF53448">
    <property type="entry name" value="Nucleotide-diphospho-sugar transferases"/>
    <property type="match status" value="1"/>
</dbReference>
<dbReference type="Gene3D" id="3.90.550.10">
    <property type="entry name" value="Spore Coat Polysaccharide Biosynthesis Protein SpsA, Chain A"/>
    <property type="match status" value="1"/>
</dbReference>
<name>A0ABW6BEC6_9SPHI</name>
<dbReference type="PANTHER" id="PTHR43685:SF2">
    <property type="entry name" value="GLYCOSYLTRANSFERASE 2-LIKE DOMAIN-CONTAINING PROTEIN"/>
    <property type="match status" value="1"/>
</dbReference>
<gene>
    <name evidence="2" type="ORF">ACFS7Y_09625</name>
</gene>
<dbReference type="PANTHER" id="PTHR43685">
    <property type="entry name" value="GLYCOSYLTRANSFERASE"/>
    <property type="match status" value="1"/>
</dbReference>
<dbReference type="Proteomes" id="UP001597525">
    <property type="component" value="Unassembled WGS sequence"/>
</dbReference>
<comment type="caution">
    <text evidence="2">The sequence shown here is derived from an EMBL/GenBank/DDBJ whole genome shotgun (WGS) entry which is preliminary data.</text>
</comment>
<proteinExistence type="predicted"/>
<dbReference type="Pfam" id="PF00535">
    <property type="entry name" value="Glycos_transf_2"/>
    <property type="match status" value="1"/>
</dbReference>
<dbReference type="EC" id="2.4.-.-" evidence="2"/>
<sequence>MIEHNVLVSVIIPNYNHGSYLADRIESVLSQTYQKMEVIILDDCSTDNSRAVIEQYRSESRIAEIIYNEINTGSPFKQWVKGIEKARGEIIWLAESDDWCEPTFLEHVLPSMLADPEVAVSYCQSYCVIDNDIKWQSNHNQLIETVDGDKYIAEYLTPNPAIFNASMAIWRKRNFALIAKDFLNYSFSGDWLFWIELAKTGKVSINGRLLNYFRKHGNDVSTGSYQTGLNFVEGMSILQHCADNKLIDERKFKLSVKKNIKEYWPIKSQFARERQLEIERLFQTAPSSKSFFLKCVSSAVWKSFKSK</sequence>